<organism evidence="2 3">
    <name type="scientific">Spodoptera exigua</name>
    <name type="common">Beet armyworm</name>
    <name type="synonym">Noctua fulgens</name>
    <dbReference type="NCBI Taxonomy" id="7107"/>
    <lineage>
        <taxon>Eukaryota</taxon>
        <taxon>Metazoa</taxon>
        <taxon>Ecdysozoa</taxon>
        <taxon>Arthropoda</taxon>
        <taxon>Hexapoda</taxon>
        <taxon>Insecta</taxon>
        <taxon>Pterygota</taxon>
        <taxon>Neoptera</taxon>
        <taxon>Endopterygota</taxon>
        <taxon>Lepidoptera</taxon>
        <taxon>Glossata</taxon>
        <taxon>Ditrysia</taxon>
        <taxon>Noctuoidea</taxon>
        <taxon>Noctuidae</taxon>
        <taxon>Amphipyrinae</taxon>
        <taxon>Spodoptera</taxon>
    </lineage>
</organism>
<evidence type="ECO:0000313" key="3">
    <source>
        <dbReference type="Proteomes" id="UP000814243"/>
    </source>
</evidence>
<reference evidence="2" key="1">
    <citation type="journal article" date="2021" name="G3 (Bethesda)">
        <title>Genome and transcriptome analysis of the beet armyworm Spodoptera exigua reveals targets for pest control. .</title>
        <authorList>
            <person name="Simon S."/>
            <person name="Breeschoten T."/>
            <person name="Jansen H.J."/>
            <person name="Dirks R.P."/>
            <person name="Schranz M.E."/>
            <person name="Ros V.I.D."/>
        </authorList>
    </citation>
    <scope>NUCLEOTIDE SEQUENCE</scope>
    <source>
        <strain evidence="2">TB_SE_WUR_2020</strain>
    </source>
</reference>
<protein>
    <submittedName>
        <fullName evidence="2">Uncharacterized protein</fullName>
    </submittedName>
</protein>
<comment type="caution">
    <text evidence="2">The sequence shown here is derived from an EMBL/GenBank/DDBJ whole genome shotgun (WGS) entry which is preliminary data.</text>
</comment>
<accession>A0A922M607</accession>
<evidence type="ECO:0000313" key="2">
    <source>
        <dbReference type="EMBL" id="KAH9630959.1"/>
    </source>
</evidence>
<gene>
    <name evidence="2" type="ORF">HF086_013498</name>
</gene>
<proteinExistence type="predicted"/>
<dbReference type="EMBL" id="JACEFF010000792">
    <property type="protein sequence ID" value="KAH9630959.1"/>
    <property type="molecule type" value="Genomic_DNA"/>
</dbReference>
<dbReference type="AlphaFoldDB" id="A0A922M607"/>
<feature type="region of interest" description="Disordered" evidence="1">
    <location>
        <begin position="1"/>
        <end position="23"/>
    </location>
</feature>
<sequence length="125" mass="14292">MEKYKVQSEEMRRREGELKQEQARRVARGAARNLYRLRAPRPLPPPPGWRLAAALLARRDLVPDLHQDAARTLIHCEHSLWIKNILNHSSCEASSAGESLCSLPPPQQQRLPTWRDGDASLQTLR</sequence>
<feature type="region of interest" description="Disordered" evidence="1">
    <location>
        <begin position="95"/>
        <end position="125"/>
    </location>
</feature>
<evidence type="ECO:0000256" key="1">
    <source>
        <dbReference type="SAM" id="MobiDB-lite"/>
    </source>
</evidence>
<name>A0A922M607_SPOEX</name>
<dbReference type="Proteomes" id="UP000814243">
    <property type="component" value="Unassembled WGS sequence"/>
</dbReference>